<sequence length="95" mass="10668">MNGWFFIGLAGQGLFGSRFLVQWLVSERKKRSVIPLAFWYLSIAGSLVLLTYAIHRRDPVFIIGECGGVLIYLRNLVLLRRNPTELVSTGETSPA</sequence>
<dbReference type="EMBL" id="JAGQHR010000013">
    <property type="protein sequence ID" value="MCA9726243.1"/>
    <property type="molecule type" value="Genomic_DNA"/>
</dbReference>
<dbReference type="AlphaFoldDB" id="A0A956LVR6"/>
<keyword evidence="1" id="KW-0472">Membrane</keyword>
<feature type="transmembrane region" description="Helical" evidence="1">
    <location>
        <begin position="60"/>
        <end position="79"/>
    </location>
</feature>
<keyword evidence="1" id="KW-0812">Transmembrane</keyword>
<dbReference type="InterPro" id="IPR011499">
    <property type="entry name" value="Lipid_A_biosynth_N"/>
</dbReference>
<name>A0A956LVR6_UNCEI</name>
<dbReference type="GO" id="GO:0008915">
    <property type="term" value="F:lipid-A-disaccharide synthase activity"/>
    <property type="evidence" value="ECO:0007669"/>
    <property type="project" value="InterPro"/>
</dbReference>
<dbReference type="SMART" id="SM01259">
    <property type="entry name" value="LAB_N"/>
    <property type="match status" value="1"/>
</dbReference>
<accession>A0A956LVR6</accession>
<keyword evidence="1" id="KW-1133">Transmembrane helix</keyword>
<gene>
    <name evidence="3" type="ORF">KC729_01065</name>
</gene>
<protein>
    <submittedName>
        <fullName evidence="3">Lipid-A-disaccharide synthase N-terminal domain-containing protein</fullName>
    </submittedName>
</protein>
<evidence type="ECO:0000256" key="1">
    <source>
        <dbReference type="SAM" id="Phobius"/>
    </source>
</evidence>
<proteinExistence type="predicted"/>
<reference evidence="3" key="2">
    <citation type="journal article" date="2021" name="Microbiome">
        <title>Successional dynamics and alternative stable states in a saline activated sludge microbial community over 9 years.</title>
        <authorList>
            <person name="Wang Y."/>
            <person name="Ye J."/>
            <person name="Ju F."/>
            <person name="Liu L."/>
            <person name="Boyd J.A."/>
            <person name="Deng Y."/>
            <person name="Parks D.H."/>
            <person name="Jiang X."/>
            <person name="Yin X."/>
            <person name="Woodcroft B.J."/>
            <person name="Tyson G.W."/>
            <person name="Hugenholtz P."/>
            <person name="Polz M.F."/>
            <person name="Zhang T."/>
        </authorList>
    </citation>
    <scope>NUCLEOTIDE SEQUENCE</scope>
    <source>
        <strain evidence="3">HKST-UBA01</strain>
    </source>
</reference>
<evidence type="ECO:0000259" key="2">
    <source>
        <dbReference type="SMART" id="SM01259"/>
    </source>
</evidence>
<feature type="domain" description="Lipid A biosynthesis N-terminal" evidence="2">
    <location>
        <begin position="7"/>
        <end position="78"/>
    </location>
</feature>
<evidence type="ECO:0000313" key="3">
    <source>
        <dbReference type="EMBL" id="MCA9726243.1"/>
    </source>
</evidence>
<evidence type="ECO:0000313" key="4">
    <source>
        <dbReference type="Proteomes" id="UP000697710"/>
    </source>
</evidence>
<dbReference type="GO" id="GO:0016020">
    <property type="term" value="C:membrane"/>
    <property type="evidence" value="ECO:0007669"/>
    <property type="project" value="GOC"/>
</dbReference>
<reference evidence="3" key="1">
    <citation type="submission" date="2020-04" db="EMBL/GenBank/DDBJ databases">
        <authorList>
            <person name="Zhang T."/>
        </authorList>
    </citation>
    <scope>NUCLEOTIDE SEQUENCE</scope>
    <source>
        <strain evidence="3">HKST-UBA01</strain>
    </source>
</reference>
<comment type="caution">
    <text evidence="3">The sequence shown here is derived from an EMBL/GenBank/DDBJ whole genome shotgun (WGS) entry which is preliminary data.</text>
</comment>
<dbReference type="Gene3D" id="1.20.1280.290">
    <property type="match status" value="1"/>
</dbReference>
<dbReference type="Proteomes" id="UP000697710">
    <property type="component" value="Unassembled WGS sequence"/>
</dbReference>
<dbReference type="GO" id="GO:0009245">
    <property type="term" value="P:lipid A biosynthetic process"/>
    <property type="evidence" value="ECO:0007669"/>
    <property type="project" value="InterPro"/>
</dbReference>
<organism evidence="3 4">
    <name type="scientific">Eiseniibacteriota bacterium</name>
    <dbReference type="NCBI Taxonomy" id="2212470"/>
    <lineage>
        <taxon>Bacteria</taxon>
        <taxon>Candidatus Eiseniibacteriota</taxon>
    </lineage>
</organism>
<dbReference type="Pfam" id="PF07578">
    <property type="entry name" value="LAB_N"/>
    <property type="match status" value="1"/>
</dbReference>
<feature type="transmembrane region" description="Helical" evidence="1">
    <location>
        <begin position="37"/>
        <end position="54"/>
    </location>
</feature>
<feature type="transmembrane region" description="Helical" evidence="1">
    <location>
        <begin position="6"/>
        <end position="25"/>
    </location>
</feature>